<proteinExistence type="predicted"/>
<dbReference type="Pfam" id="PF00892">
    <property type="entry name" value="EamA"/>
    <property type="match status" value="2"/>
</dbReference>
<feature type="transmembrane region" description="Helical" evidence="5">
    <location>
        <begin position="211"/>
        <end position="230"/>
    </location>
</feature>
<evidence type="ECO:0000256" key="5">
    <source>
        <dbReference type="SAM" id="Phobius"/>
    </source>
</evidence>
<feature type="domain" description="EamA" evidence="6">
    <location>
        <begin position="219"/>
        <end position="344"/>
    </location>
</feature>
<feature type="transmembrane region" description="Helical" evidence="5">
    <location>
        <begin position="332"/>
        <end position="351"/>
    </location>
</feature>
<evidence type="ECO:0000256" key="3">
    <source>
        <dbReference type="ARBA" id="ARBA00022989"/>
    </source>
</evidence>
<keyword evidence="4 5" id="KW-0472">Membrane</keyword>
<keyword evidence="2 5" id="KW-0812">Transmembrane</keyword>
<gene>
    <name evidence="7" type="ORF">BCR32DRAFT_234457</name>
</gene>
<dbReference type="EMBL" id="MCFG01000185">
    <property type="protein sequence ID" value="ORX79146.1"/>
    <property type="molecule type" value="Genomic_DNA"/>
</dbReference>
<dbReference type="SUPFAM" id="SSF103481">
    <property type="entry name" value="Multidrug resistance efflux transporter EmrE"/>
    <property type="match status" value="2"/>
</dbReference>
<dbReference type="Proteomes" id="UP000193944">
    <property type="component" value="Unassembled WGS sequence"/>
</dbReference>
<evidence type="ECO:0000256" key="2">
    <source>
        <dbReference type="ARBA" id="ARBA00022692"/>
    </source>
</evidence>
<dbReference type="PANTHER" id="PTHR22911">
    <property type="entry name" value="ACYL-MALONYL CONDENSING ENZYME-RELATED"/>
    <property type="match status" value="1"/>
</dbReference>
<dbReference type="InterPro" id="IPR037185">
    <property type="entry name" value="EmrE-like"/>
</dbReference>
<evidence type="ECO:0000313" key="7">
    <source>
        <dbReference type="EMBL" id="ORX79146.1"/>
    </source>
</evidence>
<dbReference type="GO" id="GO:0016020">
    <property type="term" value="C:membrane"/>
    <property type="evidence" value="ECO:0007669"/>
    <property type="project" value="UniProtKB-SubCell"/>
</dbReference>
<keyword evidence="3 5" id="KW-1133">Transmembrane helix</keyword>
<sequence length="379" mass="42270">MEDDSNISNKTTIDSYSGKSITIYLESSESESISIDDENASLLRHNTNINPLIKKEHSENYGLILMALSALAFSIMSLCVRVENKKYPFFQTVFARSIFQIFGSYIGCKIIRINPWGQPEHYFLLLCRGACSAIGIILYFSGLSHLPLVDNTVIYFTGPAVTSLIAWFILDDRLTTLNGFLSVFSLFGVVLISEPQLLFQGDDNSSNPCSVYFLLPLFGACMGSFAYIIIRYIGMGIHYLVHIFYFGIASTIISFFALFIFHVQDPIMPESTTDWLIHIVIGVSAFVSQCLFNRGLQFCSTGPGTMMGNLNIVFAYIFGIIILGEIPKWNSIIGTLIIICSSIGMGIKYFIKKEKEPTNIAVAISIDEEYDDNLSDTNL</sequence>
<dbReference type="STRING" id="1754192.A0A1Y1X151"/>
<feature type="transmembrane region" description="Helical" evidence="5">
    <location>
        <begin position="61"/>
        <end position="80"/>
    </location>
</feature>
<feature type="domain" description="EamA" evidence="6">
    <location>
        <begin position="61"/>
        <end position="193"/>
    </location>
</feature>
<evidence type="ECO:0000259" key="6">
    <source>
        <dbReference type="Pfam" id="PF00892"/>
    </source>
</evidence>
<reference evidence="7 8" key="2">
    <citation type="submission" date="2016-08" db="EMBL/GenBank/DDBJ databases">
        <title>Pervasive Adenine N6-methylation of Active Genes in Fungi.</title>
        <authorList>
            <consortium name="DOE Joint Genome Institute"/>
            <person name="Mondo S.J."/>
            <person name="Dannebaum R.O."/>
            <person name="Kuo R.C."/>
            <person name="Labutti K."/>
            <person name="Haridas S."/>
            <person name="Kuo A."/>
            <person name="Salamov A."/>
            <person name="Ahrendt S.R."/>
            <person name="Lipzen A."/>
            <person name="Sullivan W."/>
            <person name="Andreopoulos W.B."/>
            <person name="Clum A."/>
            <person name="Lindquist E."/>
            <person name="Daum C."/>
            <person name="Ramamoorthy G.K."/>
            <person name="Gryganskyi A."/>
            <person name="Culley D."/>
            <person name="Magnuson J.K."/>
            <person name="James T.Y."/>
            <person name="O'Malley M.A."/>
            <person name="Stajich J.E."/>
            <person name="Spatafora J.W."/>
            <person name="Visel A."/>
            <person name="Grigoriev I.V."/>
        </authorList>
    </citation>
    <scope>NUCLEOTIDE SEQUENCE [LARGE SCALE GENOMIC DNA]</scope>
    <source>
        <strain evidence="7 8">S4</strain>
    </source>
</reference>
<evidence type="ECO:0000256" key="1">
    <source>
        <dbReference type="ARBA" id="ARBA00004141"/>
    </source>
</evidence>
<feature type="transmembrane region" description="Helical" evidence="5">
    <location>
        <begin position="177"/>
        <end position="199"/>
    </location>
</feature>
<feature type="transmembrane region" description="Helical" evidence="5">
    <location>
        <begin position="308"/>
        <end position="326"/>
    </location>
</feature>
<feature type="transmembrane region" description="Helical" evidence="5">
    <location>
        <begin position="153"/>
        <end position="170"/>
    </location>
</feature>
<feature type="transmembrane region" description="Helical" evidence="5">
    <location>
        <begin position="275"/>
        <end position="296"/>
    </location>
</feature>
<protein>
    <recommendedName>
        <fullName evidence="6">EamA domain-containing protein</fullName>
    </recommendedName>
</protein>
<evidence type="ECO:0000256" key="4">
    <source>
        <dbReference type="ARBA" id="ARBA00023136"/>
    </source>
</evidence>
<comment type="subcellular location">
    <subcellularLocation>
        <location evidence="1">Membrane</location>
        <topology evidence="1">Multi-pass membrane protein</topology>
    </subcellularLocation>
</comment>
<dbReference type="InterPro" id="IPR000620">
    <property type="entry name" value="EamA_dom"/>
</dbReference>
<comment type="caution">
    <text evidence="7">The sequence shown here is derived from an EMBL/GenBank/DDBJ whole genome shotgun (WGS) entry which is preliminary data.</text>
</comment>
<evidence type="ECO:0000313" key="8">
    <source>
        <dbReference type="Proteomes" id="UP000193944"/>
    </source>
</evidence>
<keyword evidence="8" id="KW-1185">Reference proteome</keyword>
<feature type="transmembrane region" description="Helical" evidence="5">
    <location>
        <begin position="122"/>
        <end position="141"/>
    </location>
</feature>
<dbReference type="AlphaFoldDB" id="A0A1Y1X151"/>
<feature type="transmembrane region" description="Helical" evidence="5">
    <location>
        <begin position="242"/>
        <end position="263"/>
    </location>
</feature>
<accession>A0A1Y1X151</accession>
<dbReference type="PANTHER" id="PTHR22911:SF6">
    <property type="entry name" value="SOLUTE CARRIER FAMILY 35 MEMBER G1"/>
    <property type="match status" value="1"/>
</dbReference>
<organism evidence="7 8">
    <name type="scientific">Anaeromyces robustus</name>
    <dbReference type="NCBI Taxonomy" id="1754192"/>
    <lineage>
        <taxon>Eukaryota</taxon>
        <taxon>Fungi</taxon>
        <taxon>Fungi incertae sedis</taxon>
        <taxon>Chytridiomycota</taxon>
        <taxon>Chytridiomycota incertae sedis</taxon>
        <taxon>Neocallimastigomycetes</taxon>
        <taxon>Neocallimastigales</taxon>
        <taxon>Neocallimastigaceae</taxon>
        <taxon>Anaeromyces</taxon>
    </lineage>
</organism>
<name>A0A1Y1X151_9FUNG</name>
<dbReference type="OrthoDB" id="306876at2759"/>
<reference evidence="7 8" key="1">
    <citation type="submission" date="2016-08" db="EMBL/GenBank/DDBJ databases">
        <title>A Parts List for Fungal Cellulosomes Revealed by Comparative Genomics.</title>
        <authorList>
            <consortium name="DOE Joint Genome Institute"/>
            <person name="Haitjema C.H."/>
            <person name="Gilmore S.P."/>
            <person name="Henske J.K."/>
            <person name="Solomon K.V."/>
            <person name="De Groot R."/>
            <person name="Kuo A."/>
            <person name="Mondo S.J."/>
            <person name="Salamov A.A."/>
            <person name="Labutti K."/>
            <person name="Zhao Z."/>
            <person name="Chiniquy J."/>
            <person name="Barry K."/>
            <person name="Brewer H.M."/>
            <person name="Purvine S.O."/>
            <person name="Wright A.T."/>
            <person name="Boxma B."/>
            <person name="Van Alen T."/>
            <person name="Hackstein J.H."/>
            <person name="Baker S.E."/>
            <person name="Grigoriev I.V."/>
            <person name="O'Malley M.A."/>
        </authorList>
    </citation>
    <scope>NUCLEOTIDE SEQUENCE [LARGE SCALE GENOMIC DNA]</scope>
    <source>
        <strain evidence="7 8">S4</strain>
    </source>
</reference>